<evidence type="ECO:0000313" key="3">
    <source>
        <dbReference type="Proteomes" id="UP000201968"/>
    </source>
</evidence>
<name>A0A1C9EI26_9CAUD</name>
<proteinExistence type="predicted"/>
<sequence length="75" mass="8232">MADKNSGDHLLNRGPGKSAGKGGGSARYQRRQDASKKYAGKTDMGRDELFLQRMRAVPKGRRIRLDGLDQGEGDK</sequence>
<feature type="compositionally biased region" description="Basic and acidic residues" evidence="1">
    <location>
        <begin position="1"/>
        <end position="11"/>
    </location>
</feature>
<evidence type="ECO:0000313" key="2">
    <source>
        <dbReference type="EMBL" id="AON97400.1"/>
    </source>
</evidence>
<reference evidence="3" key="1">
    <citation type="submission" date="2016-07" db="EMBL/GenBank/DDBJ databases">
        <authorList>
            <person name="Florea S."/>
            <person name="Webb J.S."/>
            <person name="Jaromczyk J."/>
            <person name="Schardl C.L."/>
        </authorList>
    </citation>
    <scope>NUCLEOTIDE SEQUENCE [LARGE SCALE GENOMIC DNA]</scope>
</reference>
<dbReference type="KEGG" id="vg:29078402"/>
<feature type="region of interest" description="Disordered" evidence="1">
    <location>
        <begin position="1"/>
        <end position="46"/>
    </location>
</feature>
<organism evidence="2 3">
    <name type="scientific">Gordonia phage Nyceirae</name>
    <dbReference type="NCBI Taxonomy" id="1887651"/>
    <lineage>
        <taxon>Viruses</taxon>
        <taxon>Duplodnaviria</taxon>
        <taxon>Heunggongvirae</taxon>
        <taxon>Uroviricota</taxon>
        <taxon>Caudoviricetes</taxon>
        <taxon>Nyceiraevirus</taxon>
        <taxon>Nyceiraevirus nyceirae</taxon>
    </lineage>
</organism>
<protein>
    <submittedName>
        <fullName evidence="2">Uncharacterized protein</fullName>
    </submittedName>
</protein>
<dbReference type="Proteomes" id="UP000201968">
    <property type="component" value="Segment"/>
</dbReference>
<gene>
    <name evidence="2" type="primary">37</name>
    <name evidence="2" type="ORF">SEA_NYCEIRAE_37</name>
</gene>
<dbReference type="EMBL" id="KX557282">
    <property type="protein sequence ID" value="AON97400.1"/>
    <property type="molecule type" value="Genomic_DNA"/>
</dbReference>
<accession>A0A1C9EI26</accession>
<evidence type="ECO:0000256" key="1">
    <source>
        <dbReference type="SAM" id="MobiDB-lite"/>
    </source>
</evidence>
<dbReference type="RefSeq" id="YP_009277955.1">
    <property type="nucleotide sequence ID" value="NC_031004.1"/>
</dbReference>
<dbReference type="GeneID" id="29078402"/>
<keyword evidence="3" id="KW-1185">Reference proteome</keyword>